<feature type="region of interest" description="Disordered" evidence="1">
    <location>
        <begin position="36"/>
        <end position="70"/>
    </location>
</feature>
<dbReference type="EMBL" id="SPHZ02000003">
    <property type="protein sequence ID" value="KAF0926856.1"/>
    <property type="molecule type" value="Genomic_DNA"/>
</dbReference>
<reference evidence="2 3" key="1">
    <citation type="submission" date="2019-11" db="EMBL/GenBank/DDBJ databases">
        <title>Whole genome sequence of Oryza granulata.</title>
        <authorList>
            <person name="Li W."/>
        </authorList>
    </citation>
    <scope>NUCLEOTIDE SEQUENCE [LARGE SCALE GENOMIC DNA]</scope>
    <source>
        <strain evidence="3">cv. Menghai</strain>
        <tissue evidence="2">Leaf</tissue>
    </source>
</reference>
<gene>
    <name evidence="2" type="ORF">E2562_027670</name>
</gene>
<proteinExistence type="predicted"/>
<dbReference type="Proteomes" id="UP000479710">
    <property type="component" value="Unassembled WGS sequence"/>
</dbReference>
<organism evidence="2 3">
    <name type="scientific">Oryza meyeriana var. granulata</name>
    <dbReference type="NCBI Taxonomy" id="110450"/>
    <lineage>
        <taxon>Eukaryota</taxon>
        <taxon>Viridiplantae</taxon>
        <taxon>Streptophyta</taxon>
        <taxon>Embryophyta</taxon>
        <taxon>Tracheophyta</taxon>
        <taxon>Spermatophyta</taxon>
        <taxon>Magnoliopsida</taxon>
        <taxon>Liliopsida</taxon>
        <taxon>Poales</taxon>
        <taxon>Poaceae</taxon>
        <taxon>BOP clade</taxon>
        <taxon>Oryzoideae</taxon>
        <taxon>Oryzeae</taxon>
        <taxon>Oryzinae</taxon>
        <taxon>Oryza</taxon>
        <taxon>Oryza meyeriana</taxon>
    </lineage>
</organism>
<keyword evidence="3" id="KW-1185">Reference proteome</keyword>
<protein>
    <submittedName>
        <fullName evidence="2">Uncharacterized protein</fullName>
    </submittedName>
</protein>
<sequence>MQIALGRSPADEAKTGLSSINFPRLFREFKEHDFARTGSIATKTDQKDSEQTSGDFKPIQSGPKDEVSEVNPDLESQIFLVATDSHHAS</sequence>
<evidence type="ECO:0000313" key="3">
    <source>
        <dbReference type="Proteomes" id="UP000479710"/>
    </source>
</evidence>
<dbReference type="OrthoDB" id="10262308at2759"/>
<name>A0A6G1EQE5_9ORYZ</name>
<accession>A0A6G1EQE5</accession>
<evidence type="ECO:0000256" key="1">
    <source>
        <dbReference type="SAM" id="MobiDB-lite"/>
    </source>
</evidence>
<evidence type="ECO:0000313" key="2">
    <source>
        <dbReference type="EMBL" id="KAF0926856.1"/>
    </source>
</evidence>
<dbReference type="AlphaFoldDB" id="A0A6G1EQE5"/>
<comment type="caution">
    <text evidence="2">The sequence shown here is derived from an EMBL/GenBank/DDBJ whole genome shotgun (WGS) entry which is preliminary data.</text>
</comment>